<organism evidence="2">
    <name type="scientific">Limosilactobacillus reuteri</name>
    <name type="common">Lactobacillus reuteri</name>
    <dbReference type="NCBI Taxonomy" id="1598"/>
    <lineage>
        <taxon>Bacteria</taxon>
        <taxon>Bacillati</taxon>
        <taxon>Bacillota</taxon>
        <taxon>Bacilli</taxon>
        <taxon>Lactobacillales</taxon>
        <taxon>Lactobacillaceae</taxon>
        <taxon>Limosilactobacillus</taxon>
    </lineage>
</organism>
<geneLocation type="plasmid" evidence="2">
    <name>pVP-R2lc01</name>
</geneLocation>
<reference evidence="2" key="1">
    <citation type="journal article" date="2018" name="J Appl Environ Microbiol">
        <title>The gut symbionts Lactobacillus reuteri R2lc and 2010 encode a polyketide synthase cluster that activates the mammalian aryl-hydrocarbon receptor.</title>
        <authorList>
            <person name="Ozcam M."/>
            <person name="Roos S."/>
            <person name="Van Pijkeren J.P."/>
        </authorList>
    </citation>
    <scope>NUCLEOTIDE SEQUENCE [LARGE SCALE GENOMIC DNA]</scope>
    <source>
        <strain evidence="2">R2lc</strain>
        <plasmid evidence="2">pVP-R2lc01</plasmid>
    </source>
</reference>
<name>A0A3M6SHQ4_LIMRT</name>
<proteinExistence type="predicted"/>
<sequence length="106" mass="12749">MSKEQWVFKKHNNDTIEVISTPEFQKKLTEQRNLQHTIEVLPLPTDPNVELVKKIHQQLPITNWAWKLTKQREYAEELKKEKQRTTQQTFNYPTRFKQPNDGFELG</sequence>
<gene>
    <name evidence="2" type="ORF">C5O77_00050</name>
</gene>
<feature type="region of interest" description="Disordered" evidence="1">
    <location>
        <begin position="80"/>
        <end position="106"/>
    </location>
</feature>
<keyword evidence="2" id="KW-0614">Plasmid</keyword>
<evidence type="ECO:0000256" key="1">
    <source>
        <dbReference type="SAM" id="MobiDB-lite"/>
    </source>
</evidence>
<evidence type="ECO:0000313" key="2">
    <source>
        <dbReference type="EMBL" id="RMX26999.1"/>
    </source>
</evidence>
<dbReference type="AlphaFoldDB" id="A0A3M6SHQ4"/>
<protein>
    <submittedName>
        <fullName evidence="2">Uncharacterized protein</fullName>
    </submittedName>
</protein>
<comment type="caution">
    <text evidence="2">The sequence shown here is derived from an EMBL/GenBank/DDBJ whole genome shotgun (WGS) entry which is preliminary data.</text>
</comment>
<dbReference type="Proteomes" id="UP000276940">
    <property type="component" value="Plasmid pVP-R2lc01"/>
</dbReference>
<accession>A0A3M6SHQ4</accession>
<dbReference type="EMBL" id="PTLS01000005">
    <property type="protein sequence ID" value="RMX26999.1"/>
    <property type="molecule type" value="Genomic_DNA"/>
</dbReference>
<dbReference type="RefSeq" id="WP_124215864.1">
    <property type="nucleotide sequence ID" value="NZ_CM011639.1"/>
</dbReference>